<proteinExistence type="predicted"/>
<protein>
    <submittedName>
        <fullName evidence="2">Uncharacterized protein</fullName>
    </submittedName>
</protein>
<dbReference type="EMBL" id="CP001110">
    <property type="protein sequence ID" value="ACF42754.1"/>
    <property type="molecule type" value="Genomic_DNA"/>
</dbReference>
<sequence precursor="true">MVLEYRNLLILVSLALLVPILTAHLFALVYRHFMTFSLFSAGHIVSVFPLVLKADNIETFFRTANNYSYSFHKMLSQERLSTGNTPMHERKRVSSLHQEVECCPARISLVVSLIGGNTLFRHSCI</sequence>
<organism evidence="2 3">
    <name type="scientific">Pelodictyon phaeoclathratiforme (strain DSM 5477 / BU-1)</name>
    <dbReference type="NCBI Taxonomy" id="324925"/>
    <lineage>
        <taxon>Bacteria</taxon>
        <taxon>Pseudomonadati</taxon>
        <taxon>Chlorobiota</taxon>
        <taxon>Chlorobiia</taxon>
        <taxon>Chlorobiales</taxon>
        <taxon>Chlorobiaceae</taxon>
        <taxon>Chlorobium/Pelodictyon group</taxon>
        <taxon>Pelodictyon</taxon>
    </lineage>
</organism>
<gene>
    <name evidence="2" type="ordered locus">Ppha_0428</name>
</gene>
<dbReference type="KEGG" id="pph:Ppha_0428"/>
<dbReference type="Proteomes" id="UP000002724">
    <property type="component" value="Chromosome"/>
</dbReference>
<evidence type="ECO:0000256" key="1">
    <source>
        <dbReference type="SAM" id="Phobius"/>
    </source>
</evidence>
<evidence type="ECO:0000313" key="3">
    <source>
        <dbReference type="Proteomes" id="UP000002724"/>
    </source>
</evidence>
<name>B4SCS0_PELPB</name>
<feature type="transmembrane region" description="Helical" evidence="1">
    <location>
        <begin position="33"/>
        <end position="52"/>
    </location>
</feature>
<keyword evidence="1" id="KW-1133">Transmembrane helix</keyword>
<reference evidence="2 3" key="1">
    <citation type="submission" date="2008-06" db="EMBL/GenBank/DDBJ databases">
        <title>Complete sequence of Pelodictyon phaeoclathratiforme BU-1.</title>
        <authorList>
            <consortium name="US DOE Joint Genome Institute"/>
            <person name="Lucas S."/>
            <person name="Copeland A."/>
            <person name="Lapidus A."/>
            <person name="Glavina del Rio T."/>
            <person name="Dalin E."/>
            <person name="Tice H."/>
            <person name="Bruce D."/>
            <person name="Goodwin L."/>
            <person name="Pitluck S."/>
            <person name="Schmutz J."/>
            <person name="Larimer F."/>
            <person name="Land M."/>
            <person name="Hauser L."/>
            <person name="Kyrpides N."/>
            <person name="Mikhailova N."/>
            <person name="Liu Z."/>
            <person name="Li T."/>
            <person name="Zhao F."/>
            <person name="Overmann J."/>
            <person name="Bryant D.A."/>
            <person name="Richardson P."/>
        </authorList>
    </citation>
    <scope>NUCLEOTIDE SEQUENCE [LARGE SCALE GENOMIC DNA]</scope>
    <source>
        <strain evidence="3">DSM 5477 / BU-1</strain>
    </source>
</reference>
<keyword evidence="3" id="KW-1185">Reference proteome</keyword>
<accession>B4SCS0</accession>
<evidence type="ECO:0000313" key="2">
    <source>
        <dbReference type="EMBL" id="ACF42754.1"/>
    </source>
</evidence>
<dbReference type="AlphaFoldDB" id="B4SCS0"/>
<keyword evidence="1" id="KW-0472">Membrane</keyword>
<dbReference type="HOGENOM" id="CLU_1990529_0_0_10"/>
<keyword evidence="1" id="KW-0812">Transmembrane</keyword>